<reference evidence="6 7" key="1">
    <citation type="submission" date="2017-08" db="EMBL/GenBank/DDBJ databases">
        <title>Aliifodinibius alkalisoli sp. nov., isolated from saline alkaline soil.</title>
        <authorList>
            <person name="Liu D."/>
            <person name="Zhang G."/>
        </authorList>
    </citation>
    <scope>NUCLEOTIDE SEQUENCE [LARGE SCALE GENOMIC DNA]</scope>
    <source>
        <strain evidence="6 7">WN023</strain>
    </source>
</reference>
<dbReference type="GO" id="GO:0046872">
    <property type="term" value="F:metal ion binding"/>
    <property type="evidence" value="ECO:0007669"/>
    <property type="project" value="UniProtKB-KW"/>
</dbReference>
<dbReference type="SMART" id="SM00849">
    <property type="entry name" value="Lactamase_B"/>
    <property type="match status" value="1"/>
</dbReference>
<evidence type="ECO:0000256" key="3">
    <source>
        <dbReference type="ARBA" id="ARBA00022801"/>
    </source>
</evidence>
<evidence type="ECO:0000256" key="2">
    <source>
        <dbReference type="ARBA" id="ARBA00022723"/>
    </source>
</evidence>
<dbReference type="InterPro" id="IPR036866">
    <property type="entry name" value="RibonucZ/Hydroxyglut_hydro"/>
</dbReference>
<evidence type="ECO:0000259" key="5">
    <source>
        <dbReference type="SMART" id="SM00849"/>
    </source>
</evidence>
<comment type="similarity">
    <text evidence="1">Belongs to the metallo-beta-lactamase superfamily.</text>
</comment>
<dbReference type="Proteomes" id="UP000218831">
    <property type="component" value="Unassembled WGS sequence"/>
</dbReference>
<evidence type="ECO:0000313" key="7">
    <source>
        <dbReference type="Proteomes" id="UP000218831"/>
    </source>
</evidence>
<dbReference type="PANTHER" id="PTHR42978:SF6">
    <property type="entry name" value="QUORUM-QUENCHING LACTONASE YTNP-RELATED"/>
    <property type="match status" value="1"/>
</dbReference>
<organism evidence="6 7">
    <name type="scientific">Fodinibius salipaludis</name>
    <dbReference type="NCBI Taxonomy" id="2032627"/>
    <lineage>
        <taxon>Bacteria</taxon>
        <taxon>Pseudomonadati</taxon>
        <taxon>Balneolota</taxon>
        <taxon>Balneolia</taxon>
        <taxon>Balneolales</taxon>
        <taxon>Balneolaceae</taxon>
        <taxon>Fodinibius</taxon>
    </lineage>
</organism>
<dbReference type="OrthoDB" id="9802897at2"/>
<dbReference type="InterPro" id="IPR051013">
    <property type="entry name" value="MBL_superfamily_lactonases"/>
</dbReference>
<keyword evidence="4" id="KW-0862">Zinc</keyword>
<feature type="domain" description="Metallo-beta-lactamase" evidence="5">
    <location>
        <begin position="52"/>
        <end position="264"/>
    </location>
</feature>
<comment type="caution">
    <text evidence="6">The sequence shown here is derived from an EMBL/GenBank/DDBJ whole genome shotgun (WGS) entry which is preliminary data.</text>
</comment>
<dbReference type="RefSeq" id="WP_095607329.1">
    <property type="nucleotide sequence ID" value="NZ_NSKE01000010.1"/>
</dbReference>
<keyword evidence="3 6" id="KW-0378">Hydrolase</keyword>
<dbReference type="AlphaFoldDB" id="A0A2A2G5V5"/>
<dbReference type="PANTHER" id="PTHR42978">
    <property type="entry name" value="QUORUM-QUENCHING LACTONASE YTNP-RELATED-RELATED"/>
    <property type="match status" value="1"/>
</dbReference>
<dbReference type="InterPro" id="IPR001279">
    <property type="entry name" value="Metallo-B-lactamas"/>
</dbReference>
<evidence type="ECO:0000256" key="4">
    <source>
        <dbReference type="ARBA" id="ARBA00022833"/>
    </source>
</evidence>
<dbReference type="GO" id="GO:0016787">
    <property type="term" value="F:hydrolase activity"/>
    <property type="evidence" value="ECO:0007669"/>
    <property type="project" value="UniProtKB-KW"/>
</dbReference>
<evidence type="ECO:0000256" key="1">
    <source>
        <dbReference type="ARBA" id="ARBA00007749"/>
    </source>
</evidence>
<sequence>MKKSHTSIGPFNLYSIEAGRFRLDGGAMFGVVPKTLWSRYIDVDDKNRIHMAMRCLLIESKNTDKVYLVDNGSGTKFDEKFEQIYQLDYEHSDLLSSLEQYGFSPEDITDVIFSHLHFDHCGGTTYYDDNGDLQHTFPNATYHVTKKQLETATDPNAREKASFLPENINPIKDWDKLNLVESHHQYEEGLNALPVNGHTKGQQLPRITGEQKTVLFAADLIPTHVHLPLPWIMGYDMYPVTTLDEKQCYLDRAVEENWHLFLEHDADQEVVTVKKEGGKFAVDEKLTLNDISG</sequence>
<dbReference type="CDD" id="cd16281">
    <property type="entry name" value="metallo-hydrolase-like_MBL-fold"/>
    <property type="match status" value="1"/>
</dbReference>
<dbReference type="Pfam" id="PF00753">
    <property type="entry name" value="Lactamase_B"/>
    <property type="match status" value="1"/>
</dbReference>
<dbReference type="Gene3D" id="3.60.15.10">
    <property type="entry name" value="Ribonuclease Z/Hydroxyacylglutathione hydrolase-like"/>
    <property type="match status" value="1"/>
</dbReference>
<keyword evidence="2" id="KW-0479">Metal-binding</keyword>
<proteinExistence type="inferred from homology"/>
<accession>A0A2A2G5V5</accession>
<keyword evidence="7" id="KW-1185">Reference proteome</keyword>
<gene>
    <name evidence="6" type="ORF">CK503_13385</name>
</gene>
<protein>
    <submittedName>
        <fullName evidence="6">MBL fold metallo-hydrolase</fullName>
    </submittedName>
</protein>
<name>A0A2A2G5V5_9BACT</name>
<dbReference type="EMBL" id="NSKE01000010">
    <property type="protein sequence ID" value="PAU93146.1"/>
    <property type="molecule type" value="Genomic_DNA"/>
</dbReference>
<evidence type="ECO:0000313" key="6">
    <source>
        <dbReference type="EMBL" id="PAU93146.1"/>
    </source>
</evidence>
<dbReference type="SUPFAM" id="SSF56281">
    <property type="entry name" value="Metallo-hydrolase/oxidoreductase"/>
    <property type="match status" value="1"/>
</dbReference>